<dbReference type="InterPro" id="IPR029060">
    <property type="entry name" value="PIN-like_dom_sf"/>
</dbReference>
<dbReference type="RefSeq" id="WP_113891673.1">
    <property type="nucleotide sequence ID" value="NZ_QNRK01000032.1"/>
</dbReference>
<dbReference type="Pfam" id="PF01850">
    <property type="entry name" value="PIN"/>
    <property type="match status" value="1"/>
</dbReference>
<evidence type="ECO:0000256" key="3">
    <source>
        <dbReference type="ARBA" id="ARBA00022722"/>
    </source>
</evidence>
<name>A0A366EV26_9HYPH</name>
<accession>A0A366EV26</accession>
<evidence type="ECO:0000256" key="6">
    <source>
        <dbReference type="ARBA" id="ARBA00022842"/>
    </source>
</evidence>
<gene>
    <name evidence="9" type="ORF">DFR50_13231</name>
</gene>
<keyword evidence="6" id="KW-0460">Magnesium</keyword>
<evidence type="ECO:0000256" key="5">
    <source>
        <dbReference type="ARBA" id="ARBA00022801"/>
    </source>
</evidence>
<evidence type="ECO:0000313" key="9">
    <source>
        <dbReference type="EMBL" id="RBP06253.1"/>
    </source>
</evidence>
<sequence length="82" mass="9032">MWNHHSYDGAGGFTLLPLDDEDPREAADIRAHLRRTGAPIGPYDVFVAAQARRRGATLVTANRRAFERVTGLSLVDWARSAA</sequence>
<reference evidence="9 10" key="1">
    <citation type="submission" date="2018-06" db="EMBL/GenBank/DDBJ databases">
        <title>Genomic Encyclopedia of Type Strains, Phase IV (KMG-IV): sequencing the most valuable type-strain genomes for metagenomic binning, comparative biology and taxonomic classification.</title>
        <authorList>
            <person name="Goeker M."/>
        </authorList>
    </citation>
    <scope>NUCLEOTIDE SEQUENCE [LARGE SCALE GENOMIC DNA]</scope>
    <source>
        <strain evidence="9 10">DSM 24875</strain>
    </source>
</reference>
<dbReference type="AlphaFoldDB" id="A0A366EV26"/>
<comment type="similarity">
    <text evidence="7">Belongs to the PINc/VapC protein family.</text>
</comment>
<evidence type="ECO:0000256" key="2">
    <source>
        <dbReference type="ARBA" id="ARBA00022649"/>
    </source>
</evidence>
<keyword evidence="5" id="KW-0378">Hydrolase</keyword>
<keyword evidence="10" id="KW-1185">Reference proteome</keyword>
<dbReference type="GO" id="GO:0016787">
    <property type="term" value="F:hydrolase activity"/>
    <property type="evidence" value="ECO:0007669"/>
    <property type="project" value="UniProtKB-KW"/>
</dbReference>
<dbReference type="PANTHER" id="PTHR33653:SF1">
    <property type="entry name" value="RIBONUCLEASE VAPC2"/>
    <property type="match status" value="1"/>
</dbReference>
<feature type="domain" description="PIN" evidence="8">
    <location>
        <begin position="12"/>
        <end position="70"/>
    </location>
</feature>
<dbReference type="EMBL" id="QNRK01000032">
    <property type="protein sequence ID" value="RBP06253.1"/>
    <property type="molecule type" value="Genomic_DNA"/>
</dbReference>
<keyword evidence="4" id="KW-0479">Metal-binding</keyword>
<dbReference type="SUPFAM" id="SSF88723">
    <property type="entry name" value="PIN domain-like"/>
    <property type="match status" value="1"/>
</dbReference>
<dbReference type="Gene3D" id="3.40.50.1010">
    <property type="entry name" value="5'-nuclease"/>
    <property type="match status" value="1"/>
</dbReference>
<comment type="caution">
    <text evidence="9">The sequence shown here is derived from an EMBL/GenBank/DDBJ whole genome shotgun (WGS) entry which is preliminary data.</text>
</comment>
<keyword evidence="2" id="KW-1277">Toxin-antitoxin system</keyword>
<evidence type="ECO:0000256" key="7">
    <source>
        <dbReference type="ARBA" id="ARBA00038093"/>
    </source>
</evidence>
<comment type="cofactor">
    <cofactor evidence="1">
        <name>Mg(2+)</name>
        <dbReference type="ChEBI" id="CHEBI:18420"/>
    </cofactor>
</comment>
<evidence type="ECO:0000256" key="4">
    <source>
        <dbReference type="ARBA" id="ARBA00022723"/>
    </source>
</evidence>
<protein>
    <submittedName>
        <fullName evidence="9">PIN domain-containing protein</fullName>
    </submittedName>
</protein>
<keyword evidence="3" id="KW-0540">Nuclease</keyword>
<proteinExistence type="inferred from homology"/>
<evidence type="ECO:0000259" key="8">
    <source>
        <dbReference type="Pfam" id="PF01850"/>
    </source>
</evidence>
<dbReference type="Proteomes" id="UP000253529">
    <property type="component" value="Unassembled WGS sequence"/>
</dbReference>
<evidence type="ECO:0000256" key="1">
    <source>
        <dbReference type="ARBA" id="ARBA00001946"/>
    </source>
</evidence>
<evidence type="ECO:0000313" key="10">
    <source>
        <dbReference type="Proteomes" id="UP000253529"/>
    </source>
</evidence>
<dbReference type="GO" id="GO:0004518">
    <property type="term" value="F:nuclease activity"/>
    <property type="evidence" value="ECO:0007669"/>
    <property type="project" value="UniProtKB-KW"/>
</dbReference>
<dbReference type="GO" id="GO:0046872">
    <property type="term" value="F:metal ion binding"/>
    <property type="evidence" value="ECO:0007669"/>
    <property type="project" value="UniProtKB-KW"/>
</dbReference>
<organism evidence="9 10">
    <name type="scientific">Roseiarcus fermentans</name>
    <dbReference type="NCBI Taxonomy" id="1473586"/>
    <lineage>
        <taxon>Bacteria</taxon>
        <taxon>Pseudomonadati</taxon>
        <taxon>Pseudomonadota</taxon>
        <taxon>Alphaproteobacteria</taxon>
        <taxon>Hyphomicrobiales</taxon>
        <taxon>Roseiarcaceae</taxon>
        <taxon>Roseiarcus</taxon>
    </lineage>
</organism>
<dbReference type="InterPro" id="IPR002716">
    <property type="entry name" value="PIN_dom"/>
</dbReference>
<dbReference type="OrthoDB" id="9796690at2"/>
<dbReference type="InterPro" id="IPR050556">
    <property type="entry name" value="Type_II_TA_system_RNase"/>
</dbReference>
<dbReference type="PANTHER" id="PTHR33653">
    <property type="entry name" value="RIBONUCLEASE VAPC2"/>
    <property type="match status" value="1"/>
</dbReference>